<dbReference type="Proteomes" id="UP000553016">
    <property type="component" value="Unassembled WGS sequence"/>
</dbReference>
<dbReference type="RefSeq" id="WP_185541595.1">
    <property type="nucleotide sequence ID" value="NZ_JAARZA010000008.1"/>
</dbReference>
<dbReference type="Pfam" id="PF10844">
    <property type="entry name" value="DUF2577"/>
    <property type="match status" value="1"/>
</dbReference>
<accession>A0A842EZ87</accession>
<dbReference type="AlphaFoldDB" id="A0A842EZ87"/>
<evidence type="ECO:0000313" key="2">
    <source>
        <dbReference type="Proteomes" id="UP000553016"/>
    </source>
</evidence>
<reference evidence="1 2" key="1">
    <citation type="submission" date="2020-03" db="EMBL/GenBank/DDBJ databases">
        <title>Soil Listeria distribution.</title>
        <authorList>
            <person name="Liao J."/>
            <person name="Wiedmann M."/>
        </authorList>
    </citation>
    <scope>NUCLEOTIDE SEQUENCE [LARGE SCALE GENOMIC DNA]</scope>
    <source>
        <strain evidence="1 2">FSL L7-0149</strain>
    </source>
</reference>
<dbReference type="InterPro" id="IPR022555">
    <property type="entry name" value="DUF2577"/>
</dbReference>
<sequence>MKRQIQQIVMGIMQTSGSADFIPALVVSDTPLRIKIKDNDKLILEDEQLILSETVSEKALASGDSVMLGQLQGGQQFFVIDKIAR</sequence>
<comment type="caution">
    <text evidence="1">The sequence shown here is derived from an EMBL/GenBank/DDBJ whole genome shotgun (WGS) entry which is preliminary data.</text>
</comment>
<organism evidence="1 2">
    <name type="scientific">Listeria booriae</name>
    <dbReference type="NCBI Taxonomy" id="1552123"/>
    <lineage>
        <taxon>Bacteria</taxon>
        <taxon>Bacillati</taxon>
        <taxon>Bacillota</taxon>
        <taxon>Bacilli</taxon>
        <taxon>Bacillales</taxon>
        <taxon>Listeriaceae</taxon>
        <taxon>Listeria</taxon>
    </lineage>
</organism>
<name>A0A842EZ87_9LIST</name>
<dbReference type="EMBL" id="JAARZA010000008">
    <property type="protein sequence ID" value="MBC2241808.1"/>
    <property type="molecule type" value="Genomic_DNA"/>
</dbReference>
<gene>
    <name evidence="1" type="ORF">HCB35_15130</name>
</gene>
<proteinExistence type="predicted"/>
<evidence type="ECO:0000313" key="1">
    <source>
        <dbReference type="EMBL" id="MBC2241808.1"/>
    </source>
</evidence>
<protein>
    <submittedName>
        <fullName evidence="1">DUF2577 family protein</fullName>
    </submittedName>
</protein>